<name>A0ABD1LNK8_9FABA</name>
<dbReference type="AlphaFoldDB" id="A0ABD1LNK8"/>
<comment type="caution">
    <text evidence="1">The sequence shown here is derived from an EMBL/GenBank/DDBJ whole genome shotgun (WGS) entry which is preliminary data.</text>
</comment>
<evidence type="ECO:0000313" key="1">
    <source>
        <dbReference type="EMBL" id="KAL2325109.1"/>
    </source>
</evidence>
<reference evidence="1 2" key="1">
    <citation type="submission" date="2024-08" db="EMBL/GenBank/DDBJ databases">
        <title>Insights into the chromosomal genome structure of Flemingia macrophylla.</title>
        <authorList>
            <person name="Ding Y."/>
            <person name="Zhao Y."/>
            <person name="Bi W."/>
            <person name="Wu M."/>
            <person name="Zhao G."/>
            <person name="Gong Y."/>
            <person name="Li W."/>
            <person name="Zhang P."/>
        </authorList>
    </citation>
    <scope>NUCLEOTIDE SEQUENCE [LARGE SCALE GENOMIC DNA]</scope>
    <source>
        <strain evidence="1">DYQJB</strain>
        <tissue evidence="1">Leaf</tissue>
    </source>
</reference>
<protein>
    <submittedName>
        <fullName evidence="1">Uncharacterized protein</fullName>
    </submittedName>
</protein>
<accession>A0ABD1LNK8</accession>
<evidence type="ECO:0000313" key="2">
    <source>
        <dbReference type="Proteomes" id="UP001603857"/>
    </source>
</evidence>
<dbReference type="EMBL" id="JBGMDY010000008">
    <property type="protein sequence ID" value="KAL2325109.1"/>
    <property type="molecule type" value="Genomic_DNA"/>
</dbReference>
<gene>
    <name evidence="1" type="ORF">Fmac_024167</name>
</gene>
<dbReference type="Proteomes" id="UP001603857">
    <property type="component" value="Unassembled WGS sequence"/>
</dbReference>
<proteinExistence type="predicted"/>
<sequence length="64" mass="7055">MKAALVSALRKEILAETTIQNLKADRIPKPPGACCEIHIEQHVSRLDTTASEATLRVILCPFLE</sequence>
<organism evidence="1 2">
    <name type="scientific">Flemingia macrophylla</name>
    <dbReference type="NCBI Taxonomy" id="520843"/>
    <lineage>
        <taxon>Eukaryota</taxon>
        <taxon>Viridiplantae</taxon>
        <taxon>Streptophyta</taxon>
        <taxon>Embryophyta</taxon>
        <taxon>Tracheophyta</taxon>
        <taxon>Spermatophyta</taxon>
        <taxon>Magnoliopsida</taxon>
        <taxon>eudicotyledons</taxon>
        <taxon>Gunneridae</taxon>
        <taxon>Pentapetalae</taxon>
        <taxon>rosids</taxon>
        <taxon>fabids</taxon>
        <taxon>Fabales</taxon>
        <taxon>Fabaceae</taxon>
        <taxon>Papilionoideae</taxon>
        <taxon>50 kb inversion clade</taxon>
        <taxon>NPAAA clade</taxon>
        <taxon>indigoferoid/millettioid clade</taxon>
        <taxon>Phaseoleae</taxon>
        <taxon>Flemingia</taxon>
    </lineage>
</organism>
<keyword evidence="2" id="KW-1185">Reference proteome</keyword>